<feature type="non-terminal residue" evidence="1">
    <location>
        <position position="95"/>
    </location>
</feature>
<reference evidence="1" key="1">
    <citation type="submission" date="2023-07" db="EMBL/GenBank/DDBJ databases">
        <title>Chromosome-level genome assembly of Artemia franciscana.</title>
        <authorList>
            <person name="Jo E."/>
        </authorList>
    </citation>
    <scope>NUCLEOTIDE SEQUENCE</scope>
    <source>
        <tissue evidence="1">Whole body</tissue>
    </source>
</reference>
<comment type="caution">
    <text evidence="1">The sequence shown here is derived from an EMBL/GenBank/DDBJ whole genome shotgun (WGS) entry which is preliminary data.</text>
</comment>
<dbReference type="Proteomes" id="UP001187531">
    <property type="component" value="Unassembled WGS sequence"/>
</dbReference>
<accession>A0AA88HVB8</accession>
<gene>
    <name evidence="1" type="ORF">QYM36_012493</name>
</gene>
<evidence type="ECO:0000313" key="1">
    <source>
        <dbReference type="EMBL" id="KAK2711322.1"/>
    </source>
</evidence>
<dbReference type="AlphaFoldDB" id="A0AA88HVB8"/>
<organism evidence="1 2">
    <name type="scientific">Artemia franciscana</name>
    <name type="common">Brine shrimp</name>
    <name type="synonym">Artemia sanfranciscana</name>
    <dbReference type="NCBI Taxonomy" id="6661"/>
    <lineage>
        <taxon>Eukaryota</taxon>
        <taxon>Metazoa</taxon>
        <taxon>Ecdysozoa</taxon>
        <taxon>Arthropoda</taxon>
        <taxon>Crustacea</taxon>
        <taxon>Branchiopoda</taxon>
        <taxon>Anostraca</taxon>
        <taxon>Artemiidae</taxon>
        <taxon>Artemia</taxon>
    </lineage>
</organism>
<name>A0AA88HVB8_ARTSF</name>
<evidence type="ECO:0000313" key="2">
    <source>
        <dbReference type="Proteomes" id="UP001187531"/>
    </source>
</evidence>
<keyword evidence="2" id="KW-1185">Reference proteome</keyword>
<proteinExistence type="predicted"/>
<protein>
    <submittedName>
        <fullName evidence="1">Uncharacterized protein</fullName>
    </submittedName>
</protein>
<sequence length="95" mass="10205">VAGYRYAYKSCETALLLSVSSGYGKKQSMSTCVTPTSVQPHTENGMFLSLARRLSDVSMYGSATALCDCSKAGEICVNCLEQKFHSPARPSTPID</sequence>
<dbReference type="EMBL" id="JAVRJZ010000016">
    <property type="protein sequence ID" value="KAK2711322.1"/>
    <property type="molecule type" value="Genomic_DNA"/>
</dbReference>
<feature type="non-terminal residue" evidence="1">
    <location>
        <position position="1"/>
    </location>
</feature>